<name>A0A7C8QSV3_ORBOL</name>
<gene>
    <name evidence="2" type="ORF">TWF191_007399</name>
</gene>
<sequence length="443" mass="50907">MVILGNCAKIKRVKKSKHQPRSFERHMLGANEIGGHAYLYRMLQKTQHPLYIIYATRRPTDGQLPFNVLLRSEVFQELLAETKSSMLFYQSPWRYTELGSDDDWVTRARRPIIRCSSTHGERPISYIFINGHEHYGMQQNPEENDTARMLRLQKYWAPYQGALTTIARPDKGNIYDHQIAYVTTKFFVTHMSATINALLPMVRDDGEGVVVLKTPRSGKLQIVGSRKLRADFVNPTPRFYESAVQEVRKVSDSLMKTRQLREPPWPHKRNWLRLGDIFAKSLITMYQSFTPFQNVTFRRCAHDYDDIDGPASLLMDPNIQKSNSGFDQEDLDSLTVDFDEDVEAAPPITSGLIRRTASPLVLPHNQGRGNRKDWMTKELLRGPGNRKPLVRSVTPALSIDEGGGPSRYNPFDQRHKPYLAHPKEEKPPFVSNKRPLSTPKFDT</sequence>
<reference evidence="2 3" key="1">
    <citation type="submission" date="2019-06" db="EMBL/GenBank/DDBJ databases">
        <authorList>
            <person name="Palmer J.M."/>
        </authorList>
    </citation>
    <scope>NUCLEOTIDE SEQUENCE [LARGE SCALE GENOMIC DNA]</scope>
    <source>
        <strain evidence="2 3">TWF191</strain>
    </source>
</reference>
<feature type="region of interest" description="Disordered" evidence="1">
    <location>
        <begin position="380"/>
        <end position="443"/>
    </location>
</feature>
<dbReference type="AlphaFoldDB" id="A0A7C8QSV3"/>
<proteinExistence type="predicted"/>
<comment type="caution">
    <text evidence="2">The sequence shown here is derived from an EMBL/GenBank/DDBJ whole genome shotgun (WGS) entry which is preliminary data.</text>
</comment>
<dbReference type="EMBL" id="WIPF01000046">
    <property type="protein sequence ID" value="KAF3220500.1"/>
    <property type="molecule type" value="Genomic_DNA"/>
</dbReference>
<evidence type="ECO:0000313" key="2">
    <source>
        <dbReference type="EMBL" id="KAF3220500.1"/>
    </source>
</evidence>
<accession>A0A7C8QSV3</accession>
<organism evidence="2 3">
    <name type="scientific">Orbilia oligospora</name>
    <name type="common">Nematode-trapping fungus</name>
    <name type="synonym">Arthrobotrys oligospora</name>
    <dbReference type="NCBI Taxonomy" id="2813651"/>
    <lineage>
        <taxon>Eukaryota</taxon>
        <taxon>Fungi</taxon>
        <taxon>Dikarya</taxon>
        <taxon>Ascomycota</taxon>
        <taxon>Pezizomycotina</taxon>
        <taxon>Orbiliomycetes</taxon>
        <taxon>Orbiliales</taxon>
        <taxon>Orbiliaceae</taxon>
        <taxon>Orbilia</taxon>
    </lineage>
</organism>
<evidence type="ECO:0000256" key="1">
    <source>
        <dbReference type="SAM" id="MobiDB-lite"/>
    </source>
</evidence>
<evidence type="ECO:0000313" key="3">
    <source>
        <dbReference type="Proteomes" id="UP000483672"/>
    </source>
</evidence>
<dbReference type="Proteomes" id="UP000483672">
    <property type="component" value="Unassembled WGS sequence"/>
</dbReference>
<protein>
    <submittedName>
        <fullName evidence="2">Uncharacterized protein</fullName>
    </submittedName>
</protein>